<protein>
    <submittedName>
        <fullName evidence="3">GTPase RsgA</fullName>
    </submittedName>
</protein>
<dbReference type="InterPro" id="IPR004881">
    <property type="entry name" value="Ribosome_biogen_GTPase_RsgA"/>
</dbReference>
<evidence type="ECO:0000256" key="1">
    <source>
        <dbReference type="ARBA" id="ARBA00022517"/>
    </source>
</evidence>
<dbReference type="SUPFAM" id="SSF52540">
    <property type="entry name" value="P-loop containing nucleoside triphosphate hydrolases"/>
    <property type="match status" value="1"/>
</dbReference>
<dbReference type="InterPro" id="IPR010914">
    <property type="entry name" value="RsgA_GTPase_dom"/>
</dbReference>
<evidence type="ECO:0000313" key="3">
    <source>
        <dbReference type="EMBL" id="NGZ76537.1"/>
    </source>
</evidence>
<dbReference type="PANTHER" id="PTHR32120">
    <property type="entry name" value="SMALL RIBOSOMAL SUBUNIT BIOGENESIS GTPASE RSGA"/>
    <property type="match status" value="1"/>
</dbReference>
<organism evidence="3 4">
    <name type="scientific">Saccharibacillus alkalitolerans</name>
    <dbReference type="NCBI Taxonomy" id="2705290"/>
    <lineage>
        <taxon>Bacteria</taxon>
        <taxon>Bacillati</taxon>
        <taxon>Bacillota</taxon>
        <taxon>Bacilli</taxon>
        <taxon>Bacillales</taxon>
        <taxon>Paenibacillaceae</taxon>
        <taxon>Saccharibacillus</taxon>
    </lineage>
</organism>
<name>A0ABX0F6F2_9BACL</name>
<dbReference type="Proteomes" id="UP000800303">
    <property type="component" value="Unassembled WGS sequence"/>
</dbReference>
<keyword evidence="1" id="KW-0690">Ribosome biogenesis</keyword>
<proteinExistence type="predicted"/>
<gene>
    <name evidence="3" type="primary">rsgA</name>
    <name evidence="3" type="ORF">GYN08_14510</name>
</gene>
<evidence type="ECO:0000313" key="4">
    <source>
        <dbReference type="Proteomes" id="UP000800303"/>
    </source>
</evidence>
<dbReference type="PROSITE" id="PS50936">
    <property type="entry name" value="ENGC_GTPASE"/>
    <property type="match status" value="1"/>
</dbReference>
<dbReference type="Pfam" id="PF03193">
    <property type="entry name" value="RsgA_GTPase"/>
    <property type="match status" value="1"/>
</dbReference>
<dbReference type="RefSeq" id="WP_166275403.1">
    <property type="nucleotide sequence ID" value="NZ_JAAFGS010000004.1"/>
</dbReference>
<keyword evidence="4" id="KW-1185">Reference proteome</keyword>
<sequence>MVATNFDTVFVLSSLNRDFSVDRILRYVTQAKQSGGQPVTLLTKADLAPDRERPLAEVAESIPGVPVHAVSSHSGLGLSELERYLAPGLAAVLLGMSGVGKSSLLNALMRQESRYVQNRTSYLVDKIARHKTAIVRSKHEKKNGGKK</sequence>
<dbReference type="InterPro" id="IPR027417">
    <property type="entry name" value="P-loop_NTPase"/>
</dbReference>
<reference evidence="3 4" key="1">
    <citation type="submission" date="2020-01" db="EMBL/GenBank/DDBJ databases">
        <title>Polyphasic characterisation and genomic insights into a novel alkali tolerant bacterium VR-M41.</title>
        <authorList>
            <person name="Vemuluri V.R."/>
        </authorList>
    </citation>
    <scope>NUCLEOTIDE SEQUENCE [LARGE SCALE GENOMIC DNA]</scope>
    <source>
        <strain evidence="3 4">VR-M41</strain>
    </source>
</reference>
<evidence type="ECO:0000259" key="2">
    <source>
        <dbReference type="PROSITE" id="PS50936"/>
    </source>
</evidence>
<feature type="domain" description="EngC GTPase" evidence="2">
    <location>
        <begin position="4"/>
        <end position="147"/>
    </location>
</feature>
<dbReference type="Gene3D" id="3.40.50.300">
    <property type="entry name" value="P-loop containing nucleotide triphosphate hydrolases"/>
    <property type="match status" value="1"/>
</dbReference>
<dbReference type="PANTHER" id="PTHR32120:SF10">
    <property type="entry name" value="SMALL RIBOSOMAL SUBUNIT BIOGENESIS GTPASE RSGA"/>
    <property type="match status" value="1"/>
</dbReference>
<comment type="caution">
    <text evidence="3">The sequence shown here is derived from an EMBL/GenBank/DDBJ whole genome shotgun (WGS) entry which is preliminary data.</text>
</comment>
<dbReference type="EMBL" id="JAAFGS010000004">
    <property type="protein sequence ID" value="NGZ76537.1"/>
    <property type="molecule type" value="Genomic_DNA"/>
</dbReference>
<accession>A0ABX0F6F2</accession>